<keyword evidence="2" id="KW-0472">Membrane</keyword>
<feature type="region of interest" description="Disordered" evidence="1">
    <location>
        <begin position="1"/>
        <end position="24"/>
    </location>
</feature>
<dbReference type="PATRIC" id="fig|47853.6.peg.391"/>
<proteinExistence type="predicted"/>
<keyword evidence="5" id="KW-1185">Reference proteome</keyword>
<organism evidence="4 5">
    <name type="scientific">Micromonospora haikouensis</name>
    <dbReference type="NCBI Taxonomy" id="686309"/>
    <lineage>
        <taxon>Bacteria</taxon>
        <taxon>Bacillati</taxon>
        <taxon>Actinomycetota</taxon>
        <taxon>Actinomycetes</taxon>
        <taxon>Micromonosporales</taxon>
        <taxon>Micromonosporaceae</taxon>
        <taxon>Micromonospora</taxon>
    </lineage>
</organism>
<dbReference type="EMBL" id="JXSX01000001">
    <property type="protein sequence ID" value="KIR64441.1"/>
    <property type="molecule type" value="Genomic_DNA"/>
</dbReference>
<evidence type="ECO:0000256" key="2">
    <source>
        <dbReference type="SAM" id="Phobius"/>
    </source>
</evidence>
<dbReference type="Pfam" id="PF03793">
    <property type="entry name" value="PASTA"/>
    <property type="match status" value="2"/>
</dbReference>
<protein>
    <recommendedName>
        <fullName evidence="3">PASTA domain-containing protein</fullName>
    </recommendedName>
</protein>
<name>A0A0D0WZM8_9ACTN</name>
<comment type="caution">
    <text evidence="4">The sequence shown here is derived from an EMBL/GenBank/DDBJ whole genome shotgun (WGS) entry which is preliminary data.</text>
</comment>
<evidence type="ECO:0000259" key="3">
    <source>
        <dbReference type="PROSITE" id="PS51178"/>
    </source>
</evidence>
<sequence length="234" mass="23476">MVGAVTDGNTVGEAYPDEADAAGSGRSAKLLGGGLAVALLALVGAAGGWLLAGEDDPSSGLPAAQPDVSATAPPSEAPSSPARTTAPATRTTAPTRSTGLTVPPVVGTDFEDARDELRDLRLGWRLVFGAESGRDVRRTDPPVGSPVSRGTTVALYVAGPAPEVSVPDLVGDDCDDAAEDLVEEGLYPGYPTGRTGVVTAQAPAADSTAHWNDKVALTCGEEPGEPSAEPPPTP</sequence>
<gene>
    <name evidence="4" type="ORF">TK50_01805</name>
</gene>
<reference evidence="4 5" key="1">
    <citation type="submission" date="2015-01" db="EMBL/GenBank/DDBJ databases">
        <title>Sequencing and annotation of Micromonospora carbonacea strain JXNU-1 genome.</title>
        <authorList>
            <person name="Long Z."/>
            <person name="Huang Y."/>
            <person name="Jiang Y."/>
        </authorList>
    </citation>
    <scope>NUCLEOTIDE SEQUENCE [LARGE SCALE GENOMIC DNA]</scope>
    <source>
        <strain evidence="4 5">JXNU-1</strain>
    </source>
</reference>
<feature type="domain" description="PASTA" evidence="3">
    <location>
        <begin position="96"/>
        <end position="159"/>
    </location>
</feature>
<dbReference type="Gene3D" id="3.30.10.20">
    <property type="match status" value="2"/>
</dbReference>
<feature type="region of interest" description="Disordered" evidence="1">
    <location>
        <begin position="56"/>
        <end position="107"/>
    </location>
</feature>
<dbReference type="CDD" id="cd06577">
    <property type="entry name" value="PASTA_pknB"/>
    <property type="match status" value="2"/>
</dbReference>
<evidence type="ECO:0000313" key="4">
    <source>
        <dbReference type="EMBL" id="KIR64441.1"/>
    </source>
</evidence>
<dbReference type="PROSITE" id="PS51178">
    <property type="entry name" value="PASTA"/>
    <property type="match status" value="2"/>
</dbReference>
<dbReference type="SMART" id="SM00740">
    <property type="entry name" value="PASTA"/>
    <property type="match status" value="2"/>
</dbReference>
<accession>A0A0D0WZM8</accession>
<evidence type="ECO:0000313" key="5">
    <source>
        <dbReference type="Proteomes" id="UP000032254"/>
    </source>
</evidence>
<evidence type="ECO:0000256" key="1">
    <source>
        <dbReference type="SAM" id="MobiDB-lite"/>
    </source>
</evidence>
<feature type="domain" description="PASTA" evidence="3">
    <location>
        <begin position="161"/>
        <end position="221"/>
    </location>
</feature>
<feature type="compositionally biased region" description="Low complexity" evidence="1">
    <location>
        <begin position="69"/>
        <end position="98"/>
    </location>
</feature>
<keyword evidence="2" id="KW-0812">Transmembrane</keyword>
<feature type="transmembrane region" description="Helical" evidence="2">
    <location>
        <begin position="30"/>
        <end position="52"/>
    </location>
</feature>
<dbReference type="InterPro" id="IPR005543">
    <property type="entry name" value="PASTA_dom"/>
</dbReference>
<dbReference type="AlphaFoldDB" id="A0A0D0WZM8"/>
<dbReference type="Proteomes" id="UP000032254">
    <property type="component" value="Unassembled WGS sequence"/>
</dbReference>
<keyword evidence="2" id="KW-1133">Transmembrane helix</keyword>